<reference evidence="2" key="1">
    <citation type="submission" date="2021-01" db="EMBL/GenBank/DDBJ databases">
        <authorList>
            <person name="Corre E."/>
            <person name="Pelletier E."/>
            <person name="Niang G."/>
            <person name="Scheremetjew M."/>
            <person name="Finn R."/>
            <person name="Kale V."/>
            <person name="Holt S."/>
            <person name="Cochrane G."/>
            <person name="Meng A."/>
            <person name="Brown T."/>
            <person name="Cohen L."/>
        </authorList>
    </citation>
    <scope>NUCLEOTIDE SEQUENCE</scope>
    <source>
        <strain evidence="2">CCMP3276</strain>
    </source>
</reference>
<dbReference type="EMBL" id="HBFE01003453">
    <property type="protein sequence ID" value="CAD8726230.1"/>
    <property type="molecule type" value="Transcribed_RNA"/>
</dbReference>
<protein>
    <submittedName>
        <fullName evidence="2">Uncharacterized protein</fullName>
    </submittedName>
</protein>
<gene>
    <name evidence="2" type="ORF">EMAD1354_LOCUS2310</name>
</gene>
<sequence length="126" mass="13540">MKSQSRRKMVWSGSMKGFESKDSTVSGSSNGGTPGLVNGYPSRDFDHQIGIVFPNPPPKTSRNPASLVKMTVSGGGAGGKRSAAVENATARKMEREAEVLHTGEFVSRDVYGRSEKIIHAVPEEFN</sequence>
<organism evidence="2">
    <name type="scientific">Erythrolobus madagascarensis</name>
    <dbReference type="NCBI Taxonomy" id="708628"/>
    <lineage>
        <taxon>Eukaryota</taxon>
        <taxon>Rhodophyta</taxon>
        <taxon>Bangiophyceae</taxon>
        <taxon>Porphyridiales</taxon>
        <taxon>Porphyridiaceae</taxon>
        <taxon>Erythrolobus</taxon>
    </lineage>
</organism>
<feature type="region of interest" description="Disordered" evidence="1">
    <location>
        <begin position="1"/>
        <end position="41"/>
    </location>
</feature>
<evidence type="ECO:0000256" key="1">
    <source>
        <dbReference type="SAM" id="MobiDB-lite"/>
    </source>
</evidence>
<proteinExistence type="predicted"/>
<accession>A0A7S0T7N7</accession>
<name>A0A7S0T7N7_9RHOD</name>
<evidence type="ECO:0000313" key="2">
    <source>
        <dbReference type="EMBL" id="CAD8726230.1"/>
    </source>
</evidence>
<dbReference type="AlphaFoldDB" id="A0A7S0T7N7"/>